<accession>A0ABV8F7Y1</accession>
<dbReference type="EMBL" id="JBHSBC010000037">
    <property type="protein sequence ID" value="MFC3984706.1"/>
    <property type="molecule type" value="Genomic_DNA"/>
</dbReference>
<comment type="caution">
    <text evidence="2">The sequence shown here is derived from an EMBL/GenBank/DDBJ whole genome shotgun (WGS) entry which is preliminary data.</text>
</comment>
<feature type="region of interest" description="Disordered" evidence="1">
    <location>
        <begin position="1"/>
        <end position="20"/>
    </location>
</feature>
<keyword evidence="3" id="KW-1185">Reference proteome</keyword>
<sequence length="42" mass="4509">MAGNDKSPRPTAGAAQIKRRIRIRRLDKIEMAGNVASNSSGN</sequence>
<evidence type="ECO:0000256" key="1">
    <source>
        <dbReference type="SAM" id="MobiDB-lite"/>
    </source>
</evidence>
<name>A0ABV8F7Y1_9ACTN</name>
<protein>
    <submittedName>
        <fullName evidence="2">Uncharacterized protein</fullName>
    </submittedName>
</protein>
<evidence type="ECO:0000313" key="2">
    <source>
        <dbReference type="EMBL" id="MFC3984706.1"/>
    </source>
</evidence>
<organism evidence="2 3">
    <name type="scientific">Streptosporangium jomthongense</name>
    <dbReference type="NCBI Taxonomy" id="1193683"/>
    <lineage>
        <taxon>Bacteria</taxon>
        <taxon>Bacillati</taxon>
        <taxon>Actinomycetota</taxon>
        <taxon>Actinomycetes</taxon>
        <taxon>Streptosporangiales</taxon>
        <taxon>Streptosporangiaceae</taxon>
        <taxon>Streptosporangium</taxon>
    </lineage>
</organism>
<reference evidence="3" key="1">
    <citation type="journal article" date="2019" name="Int. J. Syst. Evol. Microbiol.">
        <title>The Global Catalogue of Microorganisms (GCM) 10K type strain sequencing project: providing services to taxonomists for standard genome sequencing and annotation.</title>
        <authorList>
            <consortium name="The Broad Institute Genomics Platform"/>
            <consortium name="The Broad Institute Genome Sequencing Center for Infectious Disease"/>
            <person name="Wu L."/>
            <person name="Ma J."/>
        </authorList>
    </citation>
    <scope>NUCLEOTIDE SEQUENCE [LARGE SCALE GENOMIC DNA]</scope>
    <source>
        <strain evidence="3">TBRC 7912</strain>
    </source>
</reference>
<gene>
    <name evidence="2" type="ORF">ACFOYY_31560</name>
</gene>
<dbReference type="Proteomes" id="UP001595698">
    <property type="component" value="Unassembled WGS sequence"/>
</dbReference>
<dbReference type="RefSeq" id="WP_352011646.1">
    <property type="nucleotide sequence ID" value="NZ_JBHSBC010000037.1"/>
</dbReference>
<evidence type="ECO:0000313" key="3">
    <source>
        <dbReference type="Proteomes" id="UP001595698"/>
    </source>
</evidence>
<proteinExistence type="predicted"/>